<evidence type="ECO:0000256" key="1">
    <source>
        <dbReference type="ARBA" id="ARBA00022679"/>
    </source>
</evidence>
<dbReference type="Pfam" id="PF13469">
    <property type="entry name" value="Sulfotransfer_3"/>
    <property type="match status" value="1"/>
</dbReference>
<dbReference type="EMBL" id="AUZM01000006">
    <property type="protein sequence ID" value="ERT08978.1"/>
    <property type="molecule type" value="Genomic_DNA"/>
</dbReference>
<name>U7QM76_9CYAN</name>
<keyword evidence="3" id="KW-1185">Reference proteome</keyword>
<dbReference type="AlphaFoldDB" id="U7QM76"/>
<comment type="caution">
    <text evidence="2">The sequence shown here is derived from an EMBL/GenBank/DDBJ whole genome shotgun (WGS) entry which is preliminary data.</text>
</comment>
<keyword evidence="1 2" id="KW-0808">Transferase</keyword>
<dbReference type="PANTHER" id="PTHR12788">
    <property type="entry name" value="PROTEIN-TYROSINE SULFOTRANSFERASE 2"/>
    <property type="match status" value="1"/>
</dbReference>
<dbReference type="Proteomes" id="UP000017127">
    <property type="component" value="Unassembled WGS sequence"/>
</dbReference>
<dbReference type="OrthoDB" id="536969at2"/>
<dbReference type="InterPro" id="IPR027417">
    <property type="entry name" value="P-loop_NTPase"/>
</dbReference>
<sequence length="281" mass="32730">MRVQSKTPVFLVGCPRSGTTLLQSLLAAHPEIISFPESQFFQYCTPEYELRRKKLGLISKQLKPWLKTYFTEHLGRPDLLTHFPQIPLQSLYAQKFIKILTLLTEEQDKQIFLEKTPQHIFYINTIKKYIPNVKIIHLLRSGTDVVASLYEVTHRYPKAWDGKWEIDQCIEHWQQAVNISLSYQNQPNHHLVTYEHLTADPEVVLKKICNFIGIIYDQNIIQNYSNAAQPLLLQSGGRTVNTQGISRSQSNKFEKLFDSSQQQYIRERVSEVNTTLQQMPL</sequence>
<evidence type="ECO:0000313" key="3">
    <source>
        <dbReference type="Proteomes" id="UP000017127"/>
    </source>
</evidence>
<dbReference type="RefSeq" id="WP_023064811.1">
    <property type="nucleotide sequence ID" value="NZ_AUZM01000006.1"/>
</dbReference>
<dbReference type="SUPFAM" id="SSF52540">
    <property type="entry name" value="P-loop containing nucleoside triphosphate hydrolases"/>
    <property type="match status" value="1"/>
</dbReference>
<gene>
    <name evidence="2" type="ORF">M595_1074</name>
</gene>
<dbReference type="PANTHER" id="PTHR12788:SF10">
    <property type="entry name" value="PROTEIN-TYROSINE SULFOTRANSFERASE"/>
    <property type="match status" value="1"/>
</dbReference>
<dbReference type="PATRIC" id="fig|1348334.3.peg.1050"/>
<protein>
    <submittedName>
        <fullName evidence="2">Sulfotransferase domain protein</fullName>
    </submittedName>
</protein>
<evidence type="ECO:0000313" key="2">
    <source>
        <dbReference type="EMBL" id="ERT08978.1"/>
    </source>
</evidence>
<dbReference type="InterPro" id="IPR026634">
    <property type="entry name" value="TPST-like"/>
</dbReference>
<reference evidence="2 3" key="1">
    <citation type="journal article" date="2013" name="Front. Microbiol.">
        <title>Comparative genomic analyses of the cyanobacterium, Lyngbya aestuarii BL J, a powerful hydrogen producer.</title>
        <authorList>
            <person name="Kothari A."/>
            <person name="Vaughn M."/>
            <person name="Garcia-Pichel F."/>
        </authorList>
    </citation>
    <scope>NUCLEOTIDE SEQUENCE [LARGE SCALE GENOMIC DNA]</scope>
    <source>
        <strain evidence="2 3">BL J</strain>
    </source>
</reference>
<accession>U7QM76</accession>
<dbReference type="Gene3D" id="3.40.50.300">
    <property type="entry name" value="P-loop containing nucleotide triphosphate hydrolases"/>
    <property type="match status" value="1"/>
</dbReference>
<proteinExistence type="predicted"/>
<dbReference type="GO" id="GO:0008476">
    <property type="term" value="F:protein-tyrosine sulfotransferase activity"/>
    <property type="evidence" value="ECO:0007669"/>
    <property type="project" value="InterPro"/>
</dbReference>
<organism evidence="2 3">
    <name type="scientific">Lyngbya aestuarii BL J</name>
    <dbReference type="NCBI Taxonomy" id="1348334"/>
    <lineage>
        <taxon>Bacteria</taxon>
        <taxon>Bacillati</taxon>
        <taxon>Cyanobacteriota</taxon>
        <taxon>Cyanophyceae</taxon>
        <taxon>Oscillatoriophycideae</taxon>
        <taxon>Oscillatoriales</taxon>
        <taxon>Microcoleaceae</taxon>
        <taxon>Lyngbya</taxon>
    </lineage>
</organism>